<dbReference type="CDD" id="cd07067">
    <property type="entry name" value="HP_PGM_like"/>
    <property type="match status" value="1"/>
</dbReference>
<evidence type="ECO:0000313" key="2">
    <source>
        <dbReference type="Proteomes" id="UP001296967"/>
    </source>
</evidence>
<dbReference type="GO" id="GO:0005737">
    <property type="term" value="C:cytoplasm"/>
    <property type="evidence" value="ECO:0007669"/>
    <property type="project" value="TreeGrafter"/>
</dbReference>
<dbReference type="PANTHER" id="PTHR48100:SF1">
    <property type="entry name" value="HISTIDINE PHOSPHATASE FAMILY PROTEIN-RELATED"/>
    <property type="match status" value="1"/>
</dbReference>
<dbReference type="PANTHER" id="PTHR48100">
    <property type="entry name" value="BROAD-SPECIFICITY PHOSPHATASE YOR283W-RELATED"/>
    <property type="match status" value="1"/>
</dbReference>
<dbReference type="InterPro" id="IPR029033">
    <property type="entry name" value="His_PPase_superfam"/>
</dbReference>
<dbReference type="Pfam" id="PF00300">
    <property type="entry name" value="His_Phos_1"/>
    <property type="match status" value="1"/>
</dbReference>
<proteinExistence type="predicted"/>
<dbReference type="InterPro" id="IPR013078">
    <property type="entry name" value="His_Pase_superF_clade-1"/>
</dbReference>
<protein>
    <recommendedName>
        <fullName evidence="3">Alpha-ribazole phosphatase</fullName>
    </recommendedName>
</protein>
<reference evidence="1" key="1">
    <citation type="submission" date="2017-05" db="EMBL/GenBank/DDBJ databases">
        <authorList>
            <person name="Imhoff J.F."/>
            <person name="Rahn T."/>
            <person name="Kuenzel S."/>
            <person name="Neulinger S.C."/>
        </authorList>
    </citation>
    <scope>NUCLEOTIDE SEQUENCE</scope>
    <source>
        <strain evidence="1">DSM 4395</strain>
    </source>
</reference>
<dbReference type="GO" id="GO:0016791">
    <property type="term" value="F:phosphatase activity"/>
    <property type="evidence" value="ECO:0007669"/>
    <property type="project" value="TreeGrafter"/>
</dbReference>
<reference evidence="1" key="2">
    <citation type="journal article" date="2020" name="Microorganisms">
        <title>Osmotic Adaptation and Compatible Solute Biosynthesis of Phototrophic Bacteria as Revealed from Genome Analyses.</title>
        <authorList>
            <person name="Imhoff J.F."/>
            <person name="Rahn T."/>
            <person name="Kunzel S."/>
            <person name="Keller A."/>
            <person name="Neulinger S.C."/>
        </authorList>
    </citation>
    <scope>NUCLEOTIDE SEQUENCE</scope>
    <source>
        <strain evidence="1">DSM 4395</strain>
    </source>
</reference>
<dbReference type="InterPro" id="IPR050275">
    <property type="entry name" value="PGM_Phosphatase"/>
</dbReference>
<keyword evidence="2" id="KW-1185">Reference proteome</keyword>
<dbReference type="RefSeq" id="WP_201244341.1">
    <property type="nucleotide sequence ID" value="NZ_NHSF01000030.1"/>
</dbReference>
<dbReference type="Gene3D" id="3.40.50.1240">
    <property type="entry name" value="Phosphoglycerate mutase-like"/>
    <property type="match status" value="1"/>
</dbReference>
<sequence>MPHRLVDLIRHGEVEGGACFRGRRDDPLSATGWAQLEAATGAVTDAAIGAAPWDRLLCSPAARCARFAERLGAGLGRPVEPMEALRERDFGAWEGRRADQLPLEDLARFWADPSAYDPPDSEPFAAFRERVLAGWRYILEGSGEHLLLITHGGVIRVILGELLGIPHARLILLEVPPACRSRLRVPVGDGLPSLVAHGCGRLEAPQCAG</sequence>
<organism evidence="1 2">
    <name type="scientific">Halochromatium salexigens</name>
    <name type="common">Chromatium salexigens</name>
    <dbReference type="NCBI Taxonomy" id="49447"/>
    <lineage>
        <taxon>Bacteria</taxon>
        <taxon>Pseudomonadati</taxon>
        <taxon>Pseudomonadota</taxon>
        <taxon>Gammaproteobacteria</taxon>
        <taxon>Chromatiales</taxon>
        <taxon>Chromatiaceae</taxon>
        <taxon>Halochromatium</taxon>
    </lineage>
</organism>
<dbReference type="Proteomes" id="UP001296967">
    <property type="component" value="Unassembled WGS sequence"/>
</dbReference>
<dbReference type="AlphaFoldDB" id="A0AAJ0XFQ3"/>
<evidence type="ECO:0000313" key="1">
    <source>
        <dbReference type="EMBL" id="MBK5929927.1"/>
    </source>
</evidence>
<comment type="caution">
    <text evidence="1">The sequence shown here is derived from an EMBL/GenBank/DDBJ whole genome shotgun (WGS) entry which is preliminary data.</text>
</comment>
<accession>A0AAJ0XFQ3</accession>
<dbReference type="SUPFAM" id="SSF53254">
    <property type="entry name" value="Phosphoglycerate mutase-like"/>
    <property type="match status" value="1"/>
</dbReference>
<name>A0AAJ0XFQ3_HALSE</name>
<gene>
    <name evidence="1" type="ORF">CCR82_05140</name>
</gene>
<dbReference type="EMBL" id="NHSF01000030">
    <property type="protein sequence ID" value="MBK5929927.1"/>
    <property type="molecule type" value="Genomic_DNA"/>
</dbReference>
<evidence type="ECO:0008006" key="3">
    <source>
        <dbReference type="Google" id="ProtNLM"/>
    </source>
</evidence>
<dbReference type="SMART" id="SM00855">
    <property type="entry name" value="PGAM"/>
    <property type="match status" value="1"/>
</dbReference>